<dbReference type="GO" id="GO:0016747">
    <property type="term" value="F:acyltransferase activity, transferring groups other than amino-acyl groups"/>
    <property type="evidence" value="ECO:0007669"/>
    <property type="project" value="InterPro"/>
</dbReference>
<keyword evidence="3" id="KW-1185">Reference proteome</keyword>
<gene>
    <name evidence="2" type="ORF">C1706_13275</name>
</gene>
<name>A0A4Q2EFT8_9ACTN</name>
<comment type="caution">
    <text evidence="2">The sequence shown here is derived from an EMBL/GenBank/DDBJ whole genome shotgun (WGS) entry which is preliminary data.</text>
</comment>
<dbReference type="AlphaFoldDB" id="A0A4Q2EFT8"/>
<evidence type="ECO:0000313" key="2">
    <source>
        <dbReference type="EMBL" id="RXW31154.1"/>
    </source>
</evidence>
<dbReference type="EMBL" id="PPCV01000012">
    <property type="protein sequence ID" value="RXW31154.1"/>
    <property type="molecule type" value="Genomic_DNA"/>
</dbReference>
<dbReference type="Gene3D" id="3.40.630.30">
    <property type="match status" value="1"/>
</dbReference>
<reference evidence="2 3" key="1">
    <citation type="submission" date="2018-01" db="EMBL/GenBank/DDBJ databases">
        <title>Lactibacter flavus gen. nov., sp. nov., a novel bacterium of the family Propionibacteriaceae isolated from raw milk and dairy products.</title>
        <authorList>
            <person name="Wenning M."/>
            <person name="Breitenwieser F."/>
            <person name="Huptas C."/>
            <person name="von Neubeck M."/>
            <person name="Busse H.-J."/>
            <person name="Scherer S."/>
        </authorList>
    </citation>
    <scope>NUCLEOTIDE SEQUENCE [LARGE SCALE GENOMIC DNA]</scope>
    <source>
        <strain evidence="2 3">VG341</strain>
    </source>
</reference>
<proteinExistence type="predicted"/>
<feature type="domain" description="N-acetyltransferase" evidence="1">
    <location>
        <begin position="57"/>
        <end position="158"/>
    </location>
</feature>
<dbReference type="OrthoDB" id="9789603at2"/>
<protein>
    <recommendedName>
        <fullName evidence="1">N-acetyltransferase domain-containing protein</fullName>
    </recommendedName>
</protein>
<dbReference type="InterPro" id="IPR016181">
    <property type="entry name" value="Acyl_CoA_acyltransferase"/>
</dbReference>
<accession>A0A4Q2EFT8</accession>
<dbReference type="Pfam" id="PF00583">
    <property type="entry name" value="Acetyltransf_1"/>
    <property type="match status" value="1"/>
</dbReference>
<dbReference type="InterPro" id="IPR000182">
    <property type="entry name" value="GNAT_dom"/>
</dbReference>
<organism evidence="2 3">
    <name type="scientific">Propioniciclava flava</name>
    <dbReference type="NCBI Taxonomy" id="2072026"/>
    <lineage>
        <taxon>Bacteria</taxon>
        <taxon>Bacillati</taxon>
        <taxon>Actinomycetota</taxon>
        <taxon>Actinomycetes</taxon>
        <taxon>Propionibacteriales</taxon>
        <taxon>Propionibacteriaceae</taxon>
        <taxon>Propioniciclava</taxon>
    </lineage>
</organism>
<evidence type="ECO:0000259" key="1">
    <source>
        <dbReference type="Pfam" id="PF00583"/>
    </source>
</evidence>
<dbReference type="SUPFAM" id="SSF55729">
    <property type="entry name" value="Acyl-CoA N-acyltransferases (Nat)"/>
    <property type="match status" value="1"/>
</dbReference>
<sequence length="172" mass="18547">MEILAVLERASVARATRGHIPTIERLLADDPTSPEYVATTTLIGDEVLGPTPSDSDLDAAFNRIDSDPNQSLLVILDTADRIIGTLQLSFLTTMARGGGIRAFVSGARIRAGADSIAIGKEVFTWLANYAKEHGARVLMVAMDKDRAHVMGFFTTMGFRASHEALTLSLCQK</sequence>
<evidence type="ECO:0000313" key="3">
    <source>
        <dbReference type="Proteomes" id="UP000290624"/>
    </source>
</evidence>
<dbReference type="Proteomes" id="UP000290624">
    <property type="component" value="Unassembled WGS sequence"/>
</dbReference>
<dbReference type="RefSeq" id="WP_129459716.1">
    <property type="nucleotide sequence ID" value="NZ_PPCV01000012.1"/>
</dbReference>